<proteinExistence type="predicted"/>
<dbReference type="SUPFAM" id="SSF48452">
    <property type="entry name" value="TPR-like"/>
    <property type="match status" value="1"/>
</dbReference>
<dbReference type="RefSeq" id="WP_132337089.1">
    <property type="nucleotide sequence ID" value="NZ_SMJZ01000134.1"/>
</dbReference>
<dbReference type="InterPro" id="IPR021109">
    <property type="entry name" value="Peptidase_aspartic_dom_sf"/>
</dbReference>
<dbReference type="AlphaFoldDB" id="A0A4R4N1C3"/>
<dbReference type="Pfam" id="PF13650">
    <property type="entry name" value="Asp_protease_2"/>
    <property type="match status" value="1"/>
</dbReference>
<sequence>MLTSPDGLFRAGHFARARRGYADVLRTDPGDAHANAQVGRIALLSNAFVTAEKYLARAVELTPGDDALKELLADCYARQNKFARAVPVLRAAGRDAVAEQYAAAGDTPFALRGPRRTEVAFQELDPLPAVEASVNGSAPMRFLLDTAAEPVLTMEAAERARLRAVASTRARDGTETHLGVVRSFQLGSIEARNVPVVWRDVDLPASGTIGMIVLSRFLTTFDYVRRTLVLRRRSQLRALKVEAARHDAEILPLWLAGGRFPCTVGSVNGHGPRLVCLSTGEPGIGVTTSEELATRWGLEFGTARTGSGGAPGRPIVADEVALGGATVRGIPGMVGPLLDDRLGFDTIATFGHEFLKRFALTFDFTGMSLYVTGPPVTTATSVPL</sequence>
<protein>
    <submittedName>
        <fullName evidence="1">Tetratricopeptide repeat protein</fullName>
    </submittedName>
</protein>
<gene>
    <name evidence="1" type="ORF">E1267_29330</name>
</gene>
<dbReference type="EMBL" id="SMJZ01000134">
    <property type="protein sequence ID" value="TDC02471.1"/>
    <property type="molecule type" value="Genomic_DNA"/>
</dbReference>
<comment type="caution">
    <text evidence="1">The sequence shown here is derived from an EMBL/GenBank/DDBJ whole genome shotgun (WGS) entry which is preliminary data.</text>
</comment>
<reference evidence="1 2" key="1">
    <citation type="submission" date="2019-02" db="EMBL/GenBank/DDBJ databases">
        <title>Draft genome sequences of novel Actinobacteria.</title>
        <authorList>
            <person name="Sahin N."/>
            <person name="Ay H."/>
            <person name="Saygin H."/>
        </authorList>
    </citation>
    <scope>NUCLEOTIDE SEQUENCE [LARGE SCALE GENOMIC DNA]</scope>
    <source>
        <strain evidence="1 2">KC201</strain>
    </source>
</reference>
<dbReference type="InterPro" id="IPR011990">
    <property type="entry name" value="TPR-like_helical_dom_sf"/>
</dbReference>
<dbReference type="Gene3D" id="2.40.70.10">
    <property type="entry name" value="Acid Proteases"/>
    <property type="match status" value="2"/>
</dbReference>
<dbReference type="Proteomes" id="UP000295157">
    <property type="component" value="Unassembled WGS sequence"/>
</dbReference>
<evidence type="ECO:0000313" key="1">
    <source>
        <dbReference type="EMBL" id="TDC02471.1"/>
    </source>
</evidence>
<dbReference type="OrthoDB" id="3449821at2"/>
<accession>A0A4R4N1C3</accession>
<evidence type="ECO:0000313" key="2">
    <source>
        <dbReference type="Proteomes" id="UP000295157"/>
    </source>
</evidence>
<name>A0A4R4N1C3_9ACTN</name>
<organism evidence="1 2">
    <name type="scientific">Nonomuraea longispora</name>
    <dbReference type="NCBI Taxonomy" id="1848320"/>
    <lineage>
        <taxon>Bacteria</taxon>
        <taxon>Bacillati</taxon>
        <taxon>Actinomycetota</taxon>
        <taxon>Actinomycetes</taxon>
        <taxon>Streptosporangiales</taxon>
        <taxon>Streptosporangiaceae</taxon>
        <taxon>Nonomuraea</taxon>
    </lineage>
</organism>
<dbReference type="Gene3D" id="1.25.40.10">
    <property type="entry name" value="Tetratricopeptide repeat domain"/>
    <property type="match status" value="1"/>
</dbReference>
<keyword evidence="2" id="KW-1185">Reference proteome</keyword>